<dbReference type="EMBL" id="GL433837">
    <property type="protein sequence ID" value="EFN58553.1"/>
    <property type="molecule type" value="Genomic_DNA"/>
</dbReference>
<dbReference type="AlphaFoldDB" id="E1Z5Y2"/>
<protein>
    <submittedName>
        <fullName evidence="1">Uncharacterized protein</fullName>
    </submittedName>
</protein>
<evidence type="ECO:0000313" key="2">
    <source>
        <dbReference type="Proteomes" id="UP000008141"/>
    </source>
</evidence>
<dbReference type="GeneID" id="17357810"/>
<gene>
    <name evidence="1" type="ORF">CHLNCDRAFT_140675</name>
</gene>
<organism evidence="2">
    <name type="scientific">Chlorella variabilis</name>
    <name type="common">Green alga</name>
    <dbReference type="NCBI Taxonomy" id="554065"/>
    <lineage>
        <taxon>Eukaryota</taxon>
        <taxon>Viridiplantae</taxon>
        <taxon>Chlorophyta</taxon>
        <taxon>core chlorophytes</taxon>
        <taxon>Trebouxiophyceae</taxon>
        <taxon>Chlorellales</taxon>
        <taxon>Chlorellaceae</taxon>
        <taxon>Chlorella clade</taxon>
        <taxon>Chlorella</taxon>
    </lineage>
</organism>
<reference evidence="1 2" key="1">
    <citation type="journal article" date="2010" name="Plant Cell">
        <title>The Chlorella variabilis NC64A genome reveals adaptation to photosymbiosis, coevolution with viruses, and cryptic sex.</title>
        <authorList>
            <person name="Blanc G."/>
            <person name="Duncan G."/>
            <person name="Agarkova I."/>
            <person name="Borodovsky M."/>
            <person name="Gurnon J."/>
            <person name="Kuo A."/>
            <person name="Lindquist E."/>
            <person name="Lucas S."/>
            <person name="Pangilinan J."/>
            <person name="Polle J."/>
            <person name="Salamov A."/>
            <person name="Terry A."/>
            <person name="Yamada T."/>
            <person name="Dunigan D.D."/>
            <person name="Grigoriev I.V."/>
            <person name="Claverie J.M."/>
            <person name="Van Etten J.L."/>
        </authorList>
    </citation>
    <scope>NUCLEOTIDE SEQUENCE [LARGE SCALE GENOMIC DNA]</scope>
    <source>
        <strain evidence="1 2">NC64A</strain>
    </source>
</reference>
<name>E1Z5Y2_CHLVA</name>
<dbReference type="RefSeq" id="XP_005850655.1">
    <property type="nucleotide sequence ID" value="XM_005850593.1"/>
</dbReference>
<keyword evidence="2" id="KW-1185">Reference proteome</keyword>
<accession>E1Z5Y2</accession>
<dbReference type="Proteomes" id="UP000008141">
    <property type="component" value="Unassembled WGS sequence"/>
</dbReference>
<dbReference type="KEGG" id="cvr:CHLNCDRAFT_140675"/>
<dbReference type="InParanoid" id="E1Z5Y2"/>
<dbReference type="eggNOG" id="ENOG502ST2X">
    <property type="taxonomic scope" value="Eukaryota"/>
</dbReference>
<dbReference type="OMA" id="NFMFQAK"/>
<proteinExistence type="predicted"/>
<evidence type="ECO:0000313" key="1">
    <source>
        <dbReference type="EMBL" id="EFN58553.1"/>
    </source>
</evidence>
<sequence length="156" mass="17702">MTAAARIAANTVLQTTRSTIGYIVDKDDESCRNRQVAAEAIRGVEAFDGAFELDDKQQGTLNELLHSEMFCQQVVRECKLPEGAEVEWTGVLFQPVPWSVTSKKGMPPHIEERYHGKEEYVIINVPPVFMFQAKVFQPPRLCAIYRRTDDSKRSEP</sequence>
<dbReference type="OrthoDB" id="507949at2759"/>